<dbReference type="PRINTS" id="PR00385">
    <property type="entry name" value="P450"/>
</dbReference>
<evidence type="ECO:0000256" key="6">
    <source>
        <dbReference type="ARBA" id="ARBA00023004"/>
    </source>
</evidence>
<protein>
    <recommendedName>
        <fullName evidence="10">Cytochrome P450</fullName>
    </recommendedName>
</protein>
<evidence type="ECO:0000256" key="2">
    <source>
        <dbReference type="ARBA" id="ARBA00004167"/>
    </source>
</evidence>
<keyword evidence="5" id="KW-0560">Oxidoreductase</keyword>
<keyword evidence="4 7" id="KW-0479">Metal-binding</keyword>
<dbReference type="AlphaFoldDB" id="S8E9H7"/>
<feature type="binding site" description="axial binding residue" evidence="7">
    <location>
        <position position="446"/>
    </location>
    <ligand>
        <name>heme</name>
        <dbReference type="ChEBI" id="CHEBI:30413"/>
    </ligand>
    <ligandPart>
        <name>Fe</name>
        <dbReference type="ChEBI" id="CHEBI:18248"/>
    </ligandPart>
</feature>
<dbReference type="OrthoDB" id="1470350at2759"/>
<comment type="similarity">
    <text evidence="3">Belongs to the cytochrome P450 family.</text>
</comment>
<reference evidence="8 9" key="1">
    <citation type="journal article" date="2013" name="BMC Genomics">
        <title>The miniature genome of a carnivorous plant Genlisea aurea contains a low number of genes and short non-coding sequences.</title>
        <authorList>
            <person name="Leushkin E.V."/>
            <person name="Sutormin R.A."/>
            <person name="Nabieva E.R."/>
            <person name="Penin A.A."/>
            <person name="Kondrashov A.S."/>
            <person name="Logacheva M.D."/>
        </authorList>
    </citation>
    <scope>NUCLEOTIDE SEQUENCE [LARGE SCALE GENOMIC DNA]</scope>
</reference>
<dbReference type="GO" id="GO:0016020">
    <property type="term" value="C:membrane"/>
    <property type="evidence" value="ECO:0007669"/>
    <property type="project" value="UniProtKB-SubCell"/>
</dbReference>
<dbReference type="GO" id="GO:0004497">
    <property type="term" value="F:monooxygenase activity"/>
    <property type="evidence" value="ECO:0007669"/>
    <property type="project" value="InterPro"/>
</dbReference>
<evidence type="ECO:0000313" key="9">
    <source>
        <dbReference type="Proteomes" id="UP000015453"/>
    </source>
</evidence>
<keyword evidence="6 7" id="KW-0408">Iron</keyword>
<comment type="cofactor">
    <cofactor evidence="1 7">
        <name>heme</name>
        <dbReference type="ChEBI" id="CHEBI:30413"/>
    </cofactor>
</comment>
<dbReference type="GO" id="GO:0005506">
    <property type="term" value="F:iron ion binding"/>
    <property type="evidence" value="ECO:0007669"/>
    <property type="project" value="InterPro"/>
</dbReference>
<name>S8E9H7_9LAMI</name>
<dbReference type="InterPro" id="IPR001128">
    <property type="entry name" value="Cyt_P450"/>
</dbReference>
<dbReference type="Gene3D" id="1.10.630.10">
    <property type="entry name" value="Cytochrome P450"/>
    <property type="match status" value="1"/>
</dbReference>
<keyword evidence="7" id="KW-0349">Heme</keyword>
<dbReference type="SUPFAM" id="SSF48264">
    <property type="entry name" value="Cytochrome P450"/>
    <property type="match status" value="1"/>
</dbReference>
<evidence type="ECO:0000256" key="4">
    <source>
        <dbReference type="ARBA" id="ARBA00022723"/>
    </source>
</evidence>
<dbReference type="GO" id="GO:0016705">
    <property type="term" value="F:oxidoreductase activity, acting on paired donors, with incorporation or reduction of molecular oxygen"/>
    <property type="evidence" value="ECO:0007669"/>
    <property type="project" value="InterPro"/>
</dbReference>
<dbReference type="PANTHER" id="PTHR24296">
    <property type="entry name" value="CYTOCHROME P450"/>
    <property type="match status" value="1"/>
</dbReference>
<dbReference type="Proteomes" id="UP000015453">
    <property type="component" value="Unassembled WGS sequence"/>
</dbReference>
<dbReference type="CDD" id="cd11064">
    <property type="entry name" value="CYP86A"/>
    <property type="match status" value="1"/>
</dbReference>
<feature type="non-terminal residue" evidence="8">
    <location>
        <position position="500"/>
    </location>
</feature>
<dbReference type="GO" id="GO:0020037">
    <property type="term" value="F:heme binding"/>
    <property type="evidence" value="ECO:0007669"/>
    <property type="project" value="InterPro"/>
</dbReference>
<evidence type="ECO:0000256" key="7">
    <source>
        <dbReference type="PIRSR" id="PIRSR602401-1"/>
    </source>
</evidence>
<comment type="subcellular location">
    <subcellularLocation>
        <location evidence="2">Membrane</location>
        <topology evidence="2">Single-pass membrane protein</topology>
    </subcellularLocation>
</comment>
<dbReference type="Pfam" id="PF00067">
    <property type="entry name" value="p450"/>
    <property type="match status" value="1"/>
</dbReference>
<evidence type="ECO:0000313" key="8">
    <source>
        <dbReference type="EMBL" id="EPS72518.1"/>
    </source>
</evidence>
<dbReference type="InterPro" id="IPR036396">
    <property type="entry name" value="Cyt_P450_sf"/>
</dbReference>
<dbReference type="InterPro" id="IPR002401">
    <property type="entry name" value="Cyt_P450_E_grp-I"/>
</dbReference>
<evidence type="ECO:0000256" key="1">
    <source>
        <dbReference type="ARBA" id="ARBA00001971"/>
    </source>
</evidence>
<sequence length="500" mass="56532">MADLASLLCVFLPLLLIVFFFFFTASKKKSDSSSKVPKPLPIFGSYFDVRKNKHRYVQWTGEIVNSTPTSTFTLHRTLGQKQVITANPDNVHHVLKSHFHLYGKGDLMKMVLRDLLGNGIFNADGDVWKFQRQLASHEFNTKSLRKFTENVVDAELFDRLLPILRTAAANKTVVDLQDLLQRFAFDNICKIAFGYDPEYLTPSLQQAKFAVAFDKAVKISSDRFNSLVPFVWKLKRILNFGAERELKSAVAEVQNLAKEIIRRKKAKSSSSSSDEDLLSRFLSSGHSDEEFVMDIVISFTLAGRDTTSAALTWFFWLLSKNPQVEKNILEEVNVKVSESAAYEEVKELVYTHASISESMRLYPPVPTDTKCAVADDVLPDGTVVKKGTRVSYHPYAMGRSEKLWGADWSEYKPERWLEKAAGSGKLTFVNKDAYTYPVFQAGPRICLGKEMAFMQMKSVIAGILREFRVVPAAETGEEPIFISFLTAKMKSGFPVRFEAR</sequence>
<dbReference type="PRINTS" id="PR00463">
    <property type="entry name" value="EP450I"/>
</dbReference>
<evidence type="ECO:0008006" key="10">
    <source>
        <dbReference type="Google" id="ProtNLM"/>
    </source>
</evidence>
<evidence type="ECO:0000256" key="3">
    <source>
        <dbReference type="ARBA" id="ARBA00010617"/>
    </source>
</evidence>
<comment type="caution">
    <text evidence="8">The sequence shown here is derived from an EMBL/GenBank/DDBJ whole genome shotgun (WGS) entry which is preliminary data.</text>
</comment>
<organism evidence="8 9">
    <name type="scientific">Genlisea aurea</name>
    <dbReference type="NCBI Taxonomy" id="192259"/>
    <lineage>
        <taxon>Eukaryota</taxon>
        <taxon>Viridiplantae</taxon>
        <taxon>Streptophyta</taxon>
        <taxon>Embryophyta</taxon>
        <taxon>Tracheophyta</taxon>
        <taxon>Spermatophyta</taxon>
        <taxon>Magnoliopsida</taxon>
        <taxon>eudicotyledons</taxon>
        <taxon>Gunneridae</taxon>
        <taxon>Pentapetalae</taxon>
        <taxon>asterids</taxon>
        <taxon>lamiids</taxon>
        <taxon>Lamiales</taxon>
        <taxon>Lentibulariaceae</taxon>
        <taxon>Genlisea</taxon>
    </lineage>
</organism>
<dbReference type="EMBL" id="AUSU01000803">
    <property type="protein sequence ID" value="EPS72518.1"/>
    <property type="molecule type" value="Genomic_DNA"/>
</dbReference>
<accession>S8E9H7</accession>
<evidence type="ECO:0000256" key="5">
    <source>
        <dbReference type="ARBA" id="ARBA00023002"/>
    </source>
</evidence>
<keyword evidence="9" id="KW-1185">Reference proteome</keyword>
<gene>
    <name evidence="8" type="ORF">M569_02237</name>
</gene>
<proteinExistence type="inferred from homology"/>